<accession>A0ABT3TDX7</accession>
<dbReference type="SUPFAM" id="SSF51735">
    <property type="entry name" value="NAD(P)-binding Rossmann-fold domains"/>
    <property type="match status" value="1"/>
</dbReference>
<dbReference type="SUPFAM" id="SSF50129">
    <property type="entry name" value="GroES-like"/>
    <property type="match status" value="1"/>
</dbReference>
<dbReference type="InterPro" id="IPR020843">
    <property type="entry name" value="ER"/>
</dbReference>
<keyword evidence="1" id="KW-0560">Oxidoreductase</keyword>
<reference evidence="3" key="1">
    <citation type="submission" date="2019-02" db="EMBL/GenBank/DDBJ databases">
        <authorList>
            <person name="Li S.-H."/>
        </authorList>
    </citation>
    <scope>NUCLEOTIDE SEQUENCE</scope>
    <source>
        <strain evidence="3">IMCC14734</strain>
    </source>
</reference>
<proteinExistence type="predicted"/>
<dbReference type="PANTHER" id="PTHR43205:SF7">
    <property type="entry name" value="PROSTAGLANDIN REDUCTASE 1"/>
    <property type="match status" value="1"/>
</dbReference>
<evidence type="ECO:0000313" key="3">
    <source>
        <dbReference type="EMBL" id="MCX2980518.1"/>
    </source>
</evidence>
<dbReference type="Gene3D" id="3.40.50.720">
    <property type="entry name" value="NAD(P)-binding Rossmann-like Domain"/>
    <property type="match status" value="1"/>
</dbReference>
<dbReference type="RefSeq" id="WP_279244495.1">
    <property type="nucleotide sequence ID" value="NZ_SHNN01000001.1"/>
</dbReference>
<dbReference type="Pfam" id="PF16884">
    <property type="entry name" value="ADH_N_2"/>
    <property type="match status" value="1"/>
</dbReference>
<comment type="caution">
    <text evidence="3">The sequence shown here is derived from an EMBL/GenBank/DDBJ whole genome shotgun (WGS) entry which is preliminary data.</text>
</comment>
<dbReference type="Proteomes" id="UP001143362">
    <property type="component" value="Unassembled WGS sequence"/>
</dbReference>
<evidence type="ECO:0000313" key="4">
    <source>
        <dbReference type="Proteomes" id="UP001143362"/>
    </source>
</evidence>
<dbReference type="InterPro" id="IPR045010">
    <property type="entry name" value="MDR_fam"/>
</dbReference>
<dbReference type="Pfam" id="PF00107">
    <property type="entry name" value="ADH_zinc_N"/>
    <property type="match status" value="1"/>
</dbReference>
<sequence length="334" mass="35350">MNNQNTRVVLGRRPVGEATPDCFSIETEELQPLTEGMVRVAVEYISVDAGTRTMLKGEGFHNQVGLGDTILASGVGRVIESTVADFKPGQAVRGGLCAQTIATVPANMLEPIDDSTAPLSAYMGILNGSTGITAWIGMHHIAKPQAGEIFVVSAAAGAVGSIVGQIAKLAGARVIGIAGGKAKTDYLLNDLGFEAAIDYKNEDVSARLRELAPDGINVFFDNVGGPILDAVLDNLALRARVVICGAVSQYDDMDNITGPSMYLRLAERQSTMEGFAYFHFPESFAQAEAELAQWLADGSVVLPESILDGIERYPEALQFMFNGGNIGKLLVKAG</sequence>
<evidence type="ECO:0000259" key="2">
    <source>
        <dbReference type="SMART" id="SM00829"/>
    </source>
</evidence>
<feature type="domain" description="Enoyl reductase (ER)" evidence="2">
    <location>
        <begin position="18"/>
        <end position="331"/>
    </location>
</feature>
<dbReference type="InterPro" id="IPR011032">
    <property type="entry name" value="GroES-like_sf"/>
</dbReference>
<dbReference type="PANTHER" id="PTHR43205">
    <property type="entry name" value="PROSTAGLANDIN REDUCTASE"/>
    <property type="match status" value="1"/>
</dbReference>
<dbReference type="EMBL" id="SHNN01000001">
    <property type="protein sequence ID" value="MCX2980518.1"/>
    <property type="molecule type" value="Genomic_DNA"/>
</dbReference>
<protein>
    <submittedName>
        <fullName evidence="3">NADP-dependent oxidoreductase</fullName>
    </submittedName>
</protein>
<dbReference type="SMART" id="SM00829">
    <property type="entry name" value="PKS_ER"/>
    <property type="match status" value="1"/>
</dbReference>
<gene>
    <name evidence="3" type="ORF">EYC98_06470</name>
</gene>
<keyword evidence="4" id="KW-1185">Reference proteome</keyword>
<name>A0ABT3TDX7_9GAMM</name>
<dbReference type="InterPro" id="IPR041694">
    <property type="entry name" value="ADH_N_2"/>
</dbReference>
<dbReference type="Gene3D" id="3.90.180.10">
    <property type="entry name" value="Medium-chain alcohol dehydrogenases, catalytic domain"/>
    <property type="match status" value="1"/>
</dbReference>
<organism evidence="3 4">
    <name type="scientific">Candidatus Litorirhabdus singularis</name>
    <dbReference type="NCBI Taxonomy" id="2518993"/>
    <lineage>
        <taxon>Bacteria</taxon>
        <taxon>Pseudomonadati</taxon>
        <taxon>Pseudomonadota</taxon>
        <taxon>Gammaproteobacteria</taxon>
        <taxon>Cellvibrionales</taxon>
        <taxon>Halieaceae</taxon>
        <taxon>Candidatus Litorirhabdus</taxon>
    </lineage>
</organism>
<dbReference type="InterPro" id="IPR013149">
    <property type="entry name" value="ADH-like_C"/>
</dbReference>
<dbReference type="CDD" id="cd05288">
    <property type="entry name" value="PGDH"/>
    <property type="match status" value="1"/>
</dbReference>
<evidence type="ECO:0000256" key="1">
    <source>
        <dbReference type="ARBA" id="ARBA00023002"/>
    </source>
</evidence>
<dbReference type="InterPro" id="IPR036291">
    <property type="entry name" value="NAD(P)-bd_dom_sf"/>
</dbReference>